<protein>
    <recommendedName>
        <fullName evidence="7">Phospholipid/glycerol acyltransferase domain-containing protein</fullName>
    </recommendedName>
</protein>
<proteinExistence type="inferred from homology"/>
<dbReference type="Pfam" id="PF25293">
    <property type="entry name" value="Beta-prop_EMC1_N"/>
    <property type="match status" value="1"/>
</dbReference>
<dbReference type="InterPro" id="IPR011678">
    <property type="entry name" value="EMC1_C"/>
</dbReference>
<dbReference type="SUPFAM" id="SSF69593">
    <property type="entry name" value="Glycerol-3-phosphate (1)-acyltransferase"/>
    <property type="match status" value="1"/>
</dbReference>
<feature type="signal peptide" evidence="6">
    <location>
        <begin position="1"/>
        <end position="20"/>
    </location>
</feature>
<dbReference type="InterPro" id="IPR022284">
    <property type="entry name" value="GPAT/DHAPAT"/>
</dbReference>
<dbReference type="InterPro" id="IPR015943">
    <property type="entry name" value="WD40/YVTN_repeat-like_dom_sf"/>
</dbReference>
<keyword evidence="8" id="KW-0496">Mitochondrion</keyword>
<dbReference type="Pfam" id="PF07774">
    <property type="entry name" value="EMC1_C"/>
    <property type="match status" value="1"/>
</dbReference>
<dbReference type="GO" id="GO:0008654">
    <property type="term" value="P:phospholipid biosynthetic process"/>
    <property type="evidence" value="ECO:0007669"/>
    <property type="project" value="TreeGrafter"/>
</dbReference>
<evidence type="ECO:0000256" key="2">
    <source>
        <dbReference type="ARBA" id="ARBA00007937"/>
    </source>
</evidence>
<dbReference type="InterPro" id="IPR058545">
    <property type="entry name" value="Beta-prop_EMC1_1st"/>
</dbReference>
<dbReference type="Gene3D" id="2.130.10.10">
    <property type="entry name" value="YVTN repeat-like/Quinoprotein amine dehydrogenase"/>
    <property type="match status" value="1"/>
</dbReference>
<keyword evidence="5" id="KW-0012">Acyltransferase</keyword>
<dbReference type="GO" id="GO:0006072">
    <property type="term" value="P:glycerol-3-phosphate metabolic process"/>
    <property type="evidence" value="ECO:0007669"/>
    <property type="project" value="TreeGrafter"/>
</dbReference>
<dbReference type="PANTHER" id="PTHR12563:SF17">
    <property type="entry name" value="DIHYDROXYACETONE PHOSPHATE ACYLTRANSFERASE"/>
    <property type="match status" value="1"/>
</dbReference>
<comment type="subcellular location">
    <subcellularLocation>
        <location evidence="1">Endomembrane system</location>
        <topology evidence="1">Peripheral membrane protein</topology>
    </subcellularLocation>
</comment>
<evidence type="ECO:0000313" key="8">
    <source>
        <dbReference type="EMBL" id="SPQ93353.1"/>
    </source>
</evidence>
<dbReference type="PANTHER" id="PTHR12563">
    <property type="entry name" value="GLYCEROL-3-PHOSPHATE ACYLTRANSFERASE"/>
    <property type="match status" value="1"/>
</dbReference>
<evidence type="ECO:0000313" key="9">
    <source>
        <dbReference type="Proteomes" id="UP000290189"/>
    </source>
</evidence>
<comment type="similarity">
    <text evidence="2">Belongs to the GPAT/DAPAT family.</text>
</comment>
<reference evidence="8 9" key="1">
    <citation type="submission" date="2018-03" db="EMBL/GenBank/DDBJ databases">
        <authorList>
            <person name="Fogelqvist J."/>
        </authorList>
    </citation>
    <scope>NUCLEOTIDE SEQUENCE [LARGE SCALE GENOMIC DNA]</scope>
</reference>
<dbReference type="Proteomes" id="UP000290189">
    <property type="component" value="Unassembled WGS sequence"/>
</dbReference>
<keyword evidence="3" id="KW-0808">Transferase</keyword>
<evidence type="ECO:0000256" key="4">
    <source>
        <dbReference type="ARBA" id="ARBA00023136"/>
    </source>
</evidence>
<evidence type="ECO:0000259" key="7">
    <source>
        <dbReference type="SMART" id="SM00563"/>
    </source>
</evidence>
<evidence type="ECO:0000256" key="1">
    <source>
        <dbReference type="ARBA" id="ARBA00004184"/>
    </source>
</evidence>
<dbReference type="SMART" id="SM00563">
    <property type="entry name" value="PlsC"/>
    <property type="match status" value="1"/>
</dbReference>
<keyword evidence="4" id="KW-0472">Membrane</keyword>
<dbReference type="GO" id="GO:0019432">
    <property type="term" value="P:triglyceride biosynthetic process"/>
    <property type="evidence" value="ECO:0007669"/>
    <property type="project" value="TreeGrafter"/>
</dbReference>
<organism evidence="8 9">
    <name type="scientific">Plasmodiophora brassicae</name>
    <name type="common">Clubroot disease agent</name>
    <dbReference type="NCBI Taxonomy" id="37360"/>
    <lineage>
        <taxon>Eukaryota</taxon>
        <taxon>Sar</taxon>
        <taxon>Rhizaria</taxon>
        <taxon>Endomyxa</taxon>
        <taxon>Phytomyxea</taxon>
        <taxon>Plasmodiophorida</taxon>
        <taxon>Plasmodiophoridae</taxon>
        <taxon>Plasmodiophora</taxon>
    </lineage>
</organism>
<keyword evidence="6" id="KW-0732">Signal</keyword>
<accession>A0A3P3XZP8</accession>
<dbReference type="EMBL" id="OVEO01000001">
    <property type="protein sequence ID" value="SPQ93353.1"/>
    <property type="molecule type" value="Genomic_DNA"/>
</dbReference>
<dbReference type="GO" id="GO:0031966">
    <property type="term" value="C:mitochondrial membrane"/>
    <property type="evidence" value="ECO:0007669"/>
    <property type="project" value="TreeGrafter"/>
</dbReference>
<dbReference type="SUPFAM" id="SSF50998">
    <property type="entry name" value="Quinoprotein alcohol dehydrogenase-like"/>
    <property type="match status" value="2"/>
</dbReference>
<geneLocation type="mitochondrion" evidence="8"/>
<dbReference type="InterPro" id="IPR011047">
    <property type="entry name" value="Quinoprotein_ADH-like_sf"/>
</dbReference>
<dbReference type="InterPro" id="IPR002123">
    <property type="entry name" value="Plipid/glycerol_acylTrfase"/>
</dbReference>
<dbReference type="GO" id="GO:0006631">
    <property type="term" value="P:fatty acid metabolic process"/>
    <property type="evidence" value="ECO:0007669"/>
    <property type="project" value="TreeGrafter"/>
</dbReference>
<dbReference type="InterPro" id="IPR041728">
    <property type="entry name" value="GPAT/DHAPAT_LPLAT"/>
</dbReference>
<dbReference type="Pfam" id="PF19277">
    <property type="entry name" value="GPAT_C"/>
    <property type="match status" value="1"/>
</dbReference>
<dbReference type="GO" id="GO:0012505">
    <property type="term" value="C:endomembrane system"/>
    <property type="evidence" value="ECO:0007669"/>
    <property type="project" value="UniProtKB-SubCell"/>
</dbReference>
<evidence type="ECO:0000256" key="5">
    <source>
        <dbReference type="ARBA" id="ARBA00023315"/>
    </source>
</evidence>
<dbReference type="InterPro" id="IPR045520">
    <property type="entry name" value="GPAT/DHAPAT_C"/>
</dbReference>
<dbReference type="GO" id="GO:0004366">
    <property type="term" value="F:glycerol-3-phosphate O-acyltransferase activity"/>
    <property type="evidence" value="ECO:0007669"/>
    <property type="project" value="TreeGrafter"/>
</dbReference>
<evidence type="ECO:0000256" key="6">
    <source>
        <dbReference type="SAM" id="SignalP"/>
    </source>
</evidence>
<feature type="chain" id="PRO_5017932116" description="Phospholipid/glycerol acyltransferase domain-containing protein" evidence="6">
    <location>
        <begin position="21"/>
        <end position="1578"/>
    </location>
</feature>
<name>A0A3P3XZP8_PLABS</name>
<evidence type="ECO:0000256" key="3">
    <source>
        <dbReference type="ARBA" id="ARBA00022679"/>
    </source>
</evidence>
<dbReference type="CDD" id="cd07993">
    <property type="entry name" value="LPLAT_DHAPAT-like"/>
    <property type="match status" value="1"/>
</dbReference>
<sequence length="1578" mass="171851">MPNVAVAAVIVLTVASAVQGIYEHEVGENDWYRPGIGRVRHVHLGDDLVIVATHSGVLAGLDVHTGDIRWRQVLADGNDISGMYCDGTLVYTVVTGPSIDGQPVMGIWNAANGVVHNITGAFRTGLPARIGQPPKSDHFEIVVTSSLVAAANSTHVVAFNSRTALPVYVYASGGNIRGISGRGRSVDLVDIVVEDTQRRAVFFDALDSSGTRIKRKEHPIAYQSSVVGISGSRAVILSGAKLTVATMGLDTVTVPKEFGTGTRIVRIGNSEVAVTSHNDVYIISFPERPDSTESTVRHVSMPAGSLAQLASGTVHAYQAKDTITLSSSTTKFSVDFRSSDHGAIDTLVCKRFLCAVTSKDFALSLIRLGGKSSVLWTRENALSVPLQAELIDYPLEARTYAYSDGAHDEFPRLFPDRLLLQLETAKSFASHSLDFLQGVYQALLLPTRTALQLDKKAFNMRKIIVVLSDVKVYAICSETSSTLWSIYIGEELGKRHGIFLVKPITSVAAIEPPELAIAIGRSTIHVDPRSGTVSARRSWAGDVAHVAMFPRAVHRSLLVLSYLDGTADVYPSEAKPILANMFPYGLQFNFANVSSNSIQGFVISTAGDRLSSSVRWSYVFPKESLLVDMASSLPDEPVADPAVEIPVNLPAPSDQQQKRVVFKYIHRGILAAVTVSPSTGILAVVIIDGVTGATLYHNEHAGCGLRPSAVRVAVLEHSVVYTFFSAKEMQYQIAVVDIYHNDVVLSQSYLYPAAICSIGVTRTRYGVAGKQIIVGLCSGQVTMIDRSFLDPRRPPGPSPIATALHIRPYSPMIGIQPLEVLSFNTSIARLAALYSAPTDLESASIVLAVGLDLFLTKVHPSRPFDLLNADFNLPFLIATVTGVFIAIMISSRAAKASQLRANEAAFVDVTRVGVGNGRLGATSADLQWTATLGVQTRLDLTPAQLEQRVLNSARVKATVTRIVSEGIMNERACRECTRQVLNEMAATVKPALLYPLGLGARQLLRNLYRGGINVNKDGIERIKTALKSGPVILLPTHRSHMDYIAIQFAAVANQLPVPFVIAGDNLNFPIIGRILKSAGAVFIRRRFGSDQIYWAVFTEYLSLLLQSGCMLECFIEGGRSRSGKSIAPKSGFLEVIAQLVLEGVVPDVTLVPIGISYDRMVEGKSFVRELLGNSKEKESLFGFLRAAKEVVKLHLGSIDLAISDKFISLRSYLGMCKHQLSGPSAKRSRALTLATLSYTALYEADVATVVTASSLVASVLLTSRTRGIQRTVVIDRVTQLVEDLKRRGARLSHLLQTEPIALVVDGAIAMFGRLVTLRNGVISGYWFAESLELGIYRNAVIHWWVAEACVAVALVADHRHRNLDFGGKQQSHGVSRSGLLERVRFVSQLMKTEFVFKPTFNIEENFRDVTASLIAKRFLGENSDGSLCVDERGIKYFSFLCMLIWPLIDTYWSCCMTLMKLPKGAIIDASALTAKASVEAEQFFYKGEVAFYESVSTDCVRQAFKWFEVKKILLAQPVIEENKASKASQLLRLGPEYEPPGGKGSCNERLKQLADTIAEYRADAPQTQRRPFSLASRM</sequence>
<feature type="domain" description="Phospholipid/glycerol acyltransferase" evidence="7">
    <location>
        <begin position="1031"/>
        <end position="1158"/>
    </location>
</feature>
<dbReference type="Pfam" id="PF01553">
    <property type="entry name" value="Acyltransferase"/>
    <property type="match status" value="1"/>
</dbReference>
<gene>
    <name evidence="8" type="ORF">PLBR_LOCUS568</name>
</gene>